<evidence type="ECO:0000256" key="22">
    <source>
        <dbReference type="SAM" id="Phobius"/>
    </source>
</evidence>
<comment type="function">
    <text evidence="19">The large envelope protein exists in two topological conformations, one which is termed 'external' or Le-HBsAg and the other 'internal' or Li-HBsAg. In its external conformation the protein attaches the virus to cell receptors and thereby initiating infection. This interaction determines the species specificity and liver tropism. The large envelope protein probably also assumes fusion between virion and host membranes. In its internal conformation the protein plays a role in virion morphogenesis and mediates the contact with the nucleocapsid like a matrix protein.</text>
</comment>
<keyword evidence="12" id="KW-1161">Viral attachment to host cell</keyword>
<evidence type="ECO:0000256" key="12">
    <source>
        <dbReference type="ARBA" id="ARBA00022804"/>
    </source>
</evidence>
<evidence type="ECO:0000256" key="19">
    <source>
        <dbReference type="ARBA" id="ARBA00025140"/>
    </source>
</evidence>
<sequence length="367" mass="40888">MKQESFISEYQNIWLHLKVSLIIGNVNTLSSNIKFLMGQNPAKSMDVRRIEGGELLLQQLAGRMIPKGTVTWSGKFPTIDHVLDHVQTMEEINTLQNQGAWPEGAGRRVGLSNPTPQEIPQPQWTPEEDQKAREAFRRYQEERPPETTTIPPSSPPQWKLQPGDDPLLGNQSLLETHPLYQYTEPEPAVPVIKTPPLKKKMSGTFGGILAGLIGLLVSFFLLIKILEILRRLDWWWISLSSPKGKMQCAFQDTGAQISPHYVGSCPWGCPGFLWTYLRLFIIFLLILLVAAGLLYLTDNGSTILGKLQWASVSALFSSISSLLPSDPKSLVALTFGLSLIWMTSSSATQTLVTLTQLVTLSALFYKS</sequence>
<keyword evidence="17" id="KW-0449">Lipoprotein</keyword>
<keyword evidence="7" id="KW-0597">Phosphoprotein</keyword>
<evidence type="ECO:0000256" key="9">
    <source>
        <dbReference type="ARBA" id="ARBA00022595"/>
    </source>
</evidence>
<evidence type="ECO:0000256" key="15">
    <source>
        <dbReference type="ARBA" id="ARBA00023136"/>
    </source>
</evidence>
<protein>
    <recommendedName>
        <fullName evidence="5 20">Large envelope protein</fullName>
    </recommendedName>
</protein>
<keyword evidence="9" id="KW-1162">Viral penetration into host cytoplasm</keyword>
<evidence type="ECO:0000256" key="3">
    <source>
        <dbReference type="ARBA" id="ARBA00009335"/>
    </source>
</evidence>
<proteinExistence type="inferred from homology"/>
<keyword evidence="10 22" id="KW-0812">Transmembrane</keyword>
<dbReference type="Pfam" id="PF00695">
    <property type="entry name" value="vMSA"/>
    <property type="match status" value="1"/>
</dbReference>
<keyword evidence="18" id="KW-1160">Virus entry into host cell</keyword>
<feature type="region of interest" description="Disordered" evidence="21">
    <location>
        <begin position="100"/>
        <end position="167"/>
    </location>
</feature>
<evidence type="ECO:0000256" key="13">
    <source>
        <dbReference type="ARBA" id="ARBA00022844"/>
    </source>
</evidence>
<evidence type="ECO:0000256" key="20">
    <source>
        <dbReference type="RuleBase" id="RU003356"/>
    </source>
</evidence>
<dbReference type="Proteomes" id="UP000137237">
    <property type="component" value="Genome"/>
</dbReference>
<evidence type="ECO:0000256" key="21">
    <source>
        <dbReference type="SAM" id="MobiDB-lite"/>
    </source>
</evidence>
<dbReference type="InterPro" id="IPR000349">
    <property type="entry name" value="HBV_HBSAG"/>
</dbReference>
<dbReference type="EMBL" id="EU429324">
    <property type="protein sequence ID" value="ACA42575.1"/>
    <property type="molecule type" value="Genomic_DNA"/>
</dbReference>
<evidence type="ECO:0000256" key="4">
    <source>
        <dbReference type="ARBA" id="ARBA00011793"/>
    </source>
</evidence>
<feature type="transmembrane region" description="Helical" evidence="22">
    <location>
        <begin position="205"/>
        <end position="226"/>
    </location>
</feature>
<gene>
    <name evidence="23" type="primary">S</name>
</gene>
<evidence type="ECO:0000256" key="18">
    <source>
        <dbReference type="ARBA" id="ARBA00023296"/>
    </source>
</evidence>
<dbReference type="GO" id="GO:0046718">
    <property type="term" value="P:symbiont entry into host cell"/>
    <property type="evidence" value="ECO:0007669"/>
    <property type="project" value="UniProtKB-KW"/>
</dbReference>
<evidence type="ECO:0000256" key="2">
    <source>
        <dbReference type="ARBA" id="ARBA00004182"/>
    </source>
</evidence>
<evidence type="ECO:0000256" key="1">
    <source>
        <dbReference type="ARBA" id="ARBA00002006"/>
    </source>
</evidence>
<evidence type="ECO:0000256" key="17">
    <source>
        <dbReference type="ARBA" id="ARBA00023288"/>
    </source>
</evidence>
<keyword evidence="11" id="KW-0519">Myristate</keyword>
<feature type="compositionally biased region" description="Basic and acidic residues" evidence="21">
    <location>
        <begin position="128"/>
        <end position="145"/>
    </location>
</feature>
<dbReference type="GO" id="GO:0019062">
    <property type="term" value="P:virion attachment to host cell"/>
    <property type="evidence" value="ECO:0007669"/>
    <property type="project" value="UniProtKB-KW"/>
</dbReference>
<evidence type="ECO:0000256" key="5">
    <source>
        <dbReference type="ARBA" id="ARBA00021220"/>
    </source>
</evidence>
<comment type="similarity">
    <text evidence="3">Belongs to the avihepadnavirus major surface antigen family.</text>
</comment>
<keyword evidence="15 22" id="KW-0472">Membrane</keyword>
<feature type="compositionally biased region" description="Polar residues" evidence="21">
    <location>
        <begin position="112"/>
        <end position="124"/>
    </location>
</feature>
<reference evidence="23 24" key="1">
    <citation type="submission" date="2008-01" db="EMBL/GenBank/DDBJ databases">
        <title>Duck hepatitis B virus cloning and sequence analysis of Duck hepatitis B virus genome from Sichuan mallard.</title>
        <authorList>
            <person name="Cheng A."/>
            <person name="Wang M."/>
            <person name="Chen Z."/>
            <person name="Xu D."/>
        </authorList>
    </citation>
    <scope>NUCLEOTIDE SEQUENCE [LARGE SCALE GENOMIC DNA]</scope>
    <source>
        <strain evidence="23">CH4</strain>
    </source>
</reference>
<evidence type="ECO:0000256" key="11">
    <source>
        <dbReference type="ARBA" id="ARBA00022707"/>
    </source>
</evidence>
<comment type="function">
    <text evidence="1">Truncated S protein may be involved in translocation of pre-S domain through the virion membrane.</text>
</comment>
<evidence type="ECO:0000256" key="14">
    <source>
        <dbReference type="ARBA" id="ARBA00022989"/>
    </source>
</evidence>
<dbReference type="GO" id="GO:0039663">
    <property type="term" value="P:membrane fusion involved in viral entry into host cell"/>
    <property type="evidence" value="ECO:0007669"/>
    <property type="project" value="UniProtKB-KW"/>
</dbReference>
<accession>B1PI54</accession>
<keyword evidence="16" id="KW-0325">Glycoprotein</keyword>
<keyword evidence="13" id="KW-0946">Virion</keyword>
<evidence type="ECO:0000256" key="10">
    <source>
        <dbReference type="ARBA" id="ARBA00022692"/>
    </source>
</evidence>
<organism evidence="23 24">
    <name type="scientific">Duck hepatitis B virus</name>
    <dbReference type="NCBI Taxonomy" id="12639"/>
    <lineage>
        <taxon>Viruses</taxon>
        <taxon>Riboviria</taxon>
        <taxon>Pararnavirae</taxon>
        <taxon>Artverviricota</taxon>
        <taxon>Revtraviricetes</taxon>
        <taxon>Blubervirales</taxon>
        <taxon>Hepadnaviridae</taxon>
        <taxon>Avihepadnavirus</taxon>
        <taxon>Avihepadnavirus anatigruidae</taxon>
    </lineage>
</organism>
<keyword evidence="8" id="KW-0945">Host-virus interaction</keyword>
<evidence type="ECO:0000256" key="16">
    <source>
        <dbReference type="ARBA" id="ARBA00023180"/>
    </source>
</evidence>
<keyword evidence="14 22" id="KW-1133">Transmembrane helix</keyword>
<evidence type="ECO:0000313" key="24">
    <source>
        <dbReference type="Proteomes" id="UP000137237"/>
    </source>
</evidence>
<dbReference type="GO" id="GO:0055036">
    <property type="term" value="C:virion membrane"/>
    <property type="evidence" value="ECO:0007669"/>
    <property type="project" value="UniProtKB-SubCell"/>
</dbReference>
<evidence type="ECO:0000256" key="8">
    <source>
        <dbReference type="ARBA" id="ARBA00022581"/>
    </source>
</evidence>
<comment type="subunit">
    <text evidence="4">Large internal envelope protein interacts with capsid protein.</text>
</comment>
<comment type="subcellular location">
    <subcellularLocation>
        <location evidence="2">Virion membrane</location>
    </subcellularLocation>
</comment>
<keyword evidence="6" id="KW-1168">Fusion of virus membrane with host membrane</keyword>
<evidence type="ECO:0000256" key="6">
    <source>
        <dbReference type="ARBA" id="ARBA00022506"/>
    </source>
</evidence>
<evidence type="ECO:0000256" key="7">
    <source>
        <dbReference type="ARBA" id="ARBA00022553"/>
    </source>
</evidence>
<name>B1PI54_9HEPA</name>
<evidence type="ECO:0000313" key="23">
    <source>
        <dbReference type="EMBL" id="ACA42575.1"/>
    </source>
</evidence>
<feature type="transmembrane region" description="Helical" evidence="22">
    <location>
        <begin position="276"/>
        <end position="296"/>
    </location>
</feature>